<comment type="caution">
    <text evidence="3">The sequence shown here is derived from an EMBL/GenBank/DDBJ whole genome shotgun (WGS) entry which is preliminary data.</text>
</comment>
<dbReference type="Gene3D" id="1.25.40.420">
    <property type="match status" value="1"/>
</dbReference>
<keyword evidence="4" id="KW-1185">Reference proteome</keyword>
<name>A0ABD2JUW3_HETSC</name>
<proteinExistence type="predicted"/>
<feature type="domain" description="BTB" evidence="1">
    <location>
        <begin position="7"/>
        <end position="84"/>
    </location>
</feature>
<sequence>MSTGEHSDVHFLVGEGDEKEVLPAHQLILKSASDVFEAMFRFDAKKVENVSDNCPDVVEIPDIEAAEFKVMLSFIYTKDLSDLNGDNAMAVLYAAKKYNIPGLVNASLQIPISELRNVFFAYAQAQLFDLEDFSFKCLRYICQNAAQLFGSDDFLQIDQKMLCSLLGSDRLLLSDEFEIWKAALRWADEKCRQNGIECSAENCRSALGPALFKIRFPNIHEEDFAKFVVPSGVLTTEEVLGVYQFNSHPYLHLRGVPGLYSLKFPSHGRIFNWNKAKGNKKCTVALEIEKVSEFAGESVWSCRFSDAVEIKGLAWKIEAEIQEKIEGTDEKCLGFYLWCDAKKERSSNCVFSATLRIVSEKSEAENSTCTLIDHDFDNESNVRGFNNFITFAELMDQSNGFYNKSEDKVTLVIDVITVDEPKMDKCILNQSKSNGTISMEIEKVSEFAREIIGSEHKSETVYIKGFPWKIFAQIEENYGSIDNNEKWLGFYLLCDAPEKDGNWSCKVSPTFRIVSQKKGADNSIGTFCDHVLDNESNNIGFGNFISFVELMEPSNGFYNKSEDKVTLVIDVITVDEPKMDKCILNQSKSNGTISMEIEKVSEFAREIIGSEHKSETVYIKGFPWKIFTQISPKNGSIDSNEKWLGFYLLCDAPEKDKKWSCKCLSSFLIVSQKSGVADYKKEEFTDELTFNSEEKYLGYTNFISFMELIEPSNGFYNKSEDKVTLVIDVITVDEPSNGTISMEIEKVSEFAREIIGSEHKSETVYIKGFPWKIFAQISPKNGSIDSNEKWLYISLLCDAPEKENWSCKCSGNVRIVSQKNGVLDFKQKFVDLIFDNENMYRCVKFISFAELMDPSKGLYDKKEDKVTLAFDVTVKEAKIEETNHK</sequence>
<evidence type="ECO:0000259" key="2">
    <source>
        <dbReference type="PROSITE" id="PS50144"/>
    </source>
</evidence>
<dbReference type="InterPro" id="IPR008974">
    <property type="entry name" value="TRAF-like"/>
</dbReference>
<dbReference type="Pfam" id="PF07707">
    <property type="entry name" value="BACK"/>
    <property type="match status" value="1"/>
</dbReference>
<evidence type="ECO:0000313" key="3">
    <source>
        <dbReference type="EMBL" id="KAL3094398.1"/>
    </source>
</evidence>
<dbReference type="PROSITE" id="PS50097">
    <property type="entry name" value="BTB"/>
    <property type="match status" value="1"/>
</dbReference>
<dbReference type="Gene3D" id="2.60.210.10">
    <property type="entry name" value="Apoptosis, Tumor Necrosis Factor Receptor Associated Protein 2, Chain A"/>
    <property type="match status" value="4"/>
</dbReference>
<dbReference type="InterPro" id="IPR000210">
    <property type="entry name" value="BTB/POZ_dom"/>
</dbReference>
<dbReference type="Pfam" id="PF00651">
    <property type="entry name" value="BTB"/>
    <property type="match status" value="1"/>
</dbReference>
<feature type="domain" description="MATH" evidence="2">
    <location>
        <begin position="281"/>
        <end position="415"/>
    </location>
</feature>
<dbReference type="PROSITE" id="PS50144">
    <property type="entry name" value="MATH"/>
    <property type="match status" value="4"/>
</dbReference>
<dbReference type="InterPro" id="IPR011705">
    <property type="entry name" value="BACK"/>
</dbReference>
<dbReference type="SMART" id="SM00875">
    <property type="entry name" value="BACK"/>
    <property type="match status" value="1"/>
</dbReference>
<organism evidence="3 4">
    <name type="scientific">Heterodera schachtii</name>
    <name type="common">Sugarbeet cyst nematode worm</name>
    <name type="synonym">Tylenchus schachtii</name>
    <dbReference type="NCBI Taxonomy" id="97005"/>
    <lineage>
        <taxon>Eukaryota</taxon>
        <taxon>Metazoa</taxon>
        <taxon>Ecdysozoa</taxon>
        <taxon>Nematoda</taxon>
        <taxon>Chromadorea</taxon>
        <taxon>Rhabditida</taxon>
        <taxon>Tylenchina</taxon>
        <taxon>Tylenchomorpha</taxon>
        <taxon>Tylenchoidea</taxon>
        <taxon>Heteroderidae</taxon>
        <taxon>Heteroderinae</taxon>
        <taxon>Heterodera</taxon>
    </lineage>
</organism>
<dbReference type="InterPro" id="IPR002083">
    <property type="entry name" value="MATH/TRAF_dom"/>
</dbReference>
<dbReference type="SMART" id="SM00061">
    <property type="entry name" value="MATH"/>
    <property type="match status" value="4"/>
</dbReference>
<evidence type="ECO:0000259" key="1">
    <source>
        <dbReference type="PROSITE" id="PS50097"/>
    </source>
</evidence>
<dbReference type="Gene3D" id="3.30.710.10">
    <property type="entry name" value="Potassium Channel Kv1.1, Chain A"/>
    <property type="match status" value="1"/>
</dbReference>
<accession>A0ABD2JUW3</accession>
<feature type="domain" description="MATH" evidence="2">
    <location>
        <begin position="590"/>
        <end position="729"/>
    </location>
</feature>
<feature type="domain" description="MATH" evidence="2">
    <location>
        <begin position="434"/>
        <end position="571"/>
    </location>
</feature>
<reference evidence="3 4" key="1">
    <citation type="submission" date="2024-10" db="EMBL/GenBank/DDBJ databases">
        <authorList>
            <person name="Kim D."/>
        </authorList>
    </citation>
    <scope>NUCLEOTIDE SEQUENCE [LARGE SCALE GENOMIC DNA]</scope>
    <source>
        <strain evidence="3">Taebaek</strain>
    </source>
</reference>
<dbReference type="Proteomes" id="UP001620645">
    <property type="component" value="Unassembled WGS sequence"/>
</dbReference>
<dbReference type="InterPro" id="IPR011333">
    <property type="entry name" value="SKP1/BTB/POZ_sf"/>
</dbReference>
<dbReference type="Pfam" id="PF22486">
    <property type="entry name" value="MATH_2"/>
    <property type="match status" value="4"/>
</dbReference>
<dbReference type="SMART" id="SM00225">
    <property type="entry name" value="BTB"/>
    <property type="match status" value="1"/>
</dbReference>
<feature type="domain" description="MATH" evidence="2">
    <location>
        <begin position="737"/>
        <end position="872"/>
    </location>
</feature>
<gene>
    <name evidence="3" type="ORF">niasHS_004300</name>
</gene>
<protein>
    <submittedName>
        <fullName evidence="3">Uncharacterized protein</fullName>
    </submittedName>
</protein>
<dbReference type="PANTHER" id="PTHR45774">
    <property type="entry name" value="BTB/POZ DOMAIN-CONTAINING"/>
    <property type="match status" value="1"/>
</dbReference>
<evidence type="ECO:0000313" key="4">
    <source>
        <dbReference type="Proteomes" id="UP001620645"/>
    </source>
</evidence>
<dbReference type="PANTHER" id="PTHR45774:SF3">
    <property type="entry name" value="BTB (POZ) DOMAIN-CONTAINING 2B-RELATED"/>
    <property type="match status" value="1"/>
</dbReference>
<dbReference type="EMBL" id="JBICCN010000091">
    <property type="protein sequence ID" value="KAL3094398.1"/>
    <property type="molecule type" value="Genomic_DNA"/>
</dbReference>
<dbReference type="AlphaFoldDB" id="A0ABD2JUW3"/>
<dbReference type="SUPFAM" id="SSF54695">
    <property type="entry name" value="POZ domain"/>
    <property type="match status" value="1"/>
</dbReference>
<dbReference type="SUPFAM" id="SSF49599">
    <property type="entry name" value="TRAF domain-like"/>
    <property type="match status" value="4"/>
</dbReference>